<dbReference type="InterPro" id="IPR029369">
    <property type="entry name" value="HDNR"/>
</dbReference>
<dbReference type="AlphaFoldDB" id="A0A8C3C811"/>
<reference evidence="3" key="1">
    <citation type="submission" date="2018-09" db="EMBL/GenBank/DDBJ databases">
        <title>Common duck and Muscovy duck high density SNP chip.</title>
        <authorList>
            <person name="Vignal A."/>
            <person name="Thebault N."/>
            <person name="Warren W.C."/>
        </authorList>
    </citation>
    <scope>NUCLEOTIDE SEQUENCE [LARGE SCALE GENOMIC DNA]</scope>
</reference>
<reference evidence="3" key="3">
    <citation type="submission" date="2025-09" db="UniProtKB">
        <authorList>
            <consortium name="Ensembl"/>
        </authorList>
    </citation>
    <scope>IDENTIFICATION</scope>
</reference>
<protein>
    <submittedName>
        <fullName evidence="3">Testis expressed 36</fullName>
    </submittedName>
</protein>
<dbReference type="Pfam" id="PF15115">
    <property type="entry name" value="HDNR"/>
    <property type="match status" value="1"/>
</dbReference>
<name>A0A8C3C811_CAIMO</name>
<evidence type="ECO:0000313" key="3">
    <source>
        <dbReference type="Ensembl" id="ENSCMMP00000017414.1"/>
    </source>
</evidence>
<reference evidence="3" key="2">
    <citation type="submission" date="2025-08" db="UniProtKB">
        <authorList>
            <consortium name="Ensembl"/>
        </authorList>
    </citation>
    <scope>IDENTIFICATION</scope>
</reference>
<evidence type="ECO:0000313" key="4">
    <source>
        <dbReference type="Proteomes" id="UP000694556"/>
    </source>
</evidence>
<dbReference type="Proteomes" id="UP000694556">
    <property type="component" value="Chromosome 6"/>
</dbReference>
<evidence type="ECO:0000256" key="1">
    <source>
        <dbReference type="SAM" id="MobiDB-lite"/>
    </source>
</evidence>
<proteinExistence type="predicted"/>
<feature type="region of interest" description="Disordered" evidence="1">
    <location>
        <begin position="156"/>
        <end position="192"/>
    </location>
</feature>
<dbReference type="PANTHER" id="PTHR35440">
    <property type="entry name" value="TESTIS-EXPRESSED PROTEIN 36"/>
    <property type="match status" value="1"/>
</dbReference>
<sequence>MATVVCRGLPARVARASSTHGAMPKDRWPSPSTERPGAWFAHVGGCQSQPESTTSSALKQAQDAQAAQHMEGRLPLTYRAREQRAVKNNFPFSSHDNRHCLQNVGEYFDFGMGRRKVEPERRQQNSHNFFLWAHESVPSSEDGLTIYQTSFVKDQNTESPFCRRYPKHHTKESHTDKSAPENEKNMQPNKSS</sequence>
<keyword evidence="4" id="KW-1185">Reference proteome</keyword>
<evidence type="ECO:0000259" key="2">
    <source>
        <dbReference type="Pfam" id="PF15115"/>
    </source>
</evidence>
<feature type="domain" description="Domain of unknown function with conserved HDNR motif" evidence="2">
    <location>
        <begin position="23"/>
        <end position="177"/>
    </location>
</feature>
<dbReference type="PANTHER" id="PTHR35440:SF1">
    <property type="entry name" value="TESTIS-EXPRESSED PROTEIN 36"/>
    <property type="match status" value="1"/>
</dbReference>
<accession>A0A8C3C811</accession>
<organism evidence="3 4">
    <name type="scientific">Cairina moschata</name>
    <name type="common">Muscovy duck</name>
    <dbReference type="NCBI Taxonomy" id="8855"/>
    <lineage>
        <taxon>Eukaryota</taxon>
        <taxon>Metazoa</taxon>
        <taxon>Chordata</taxon>
        <taxon>Craniata</taxon>
        <taxon>Vertebrata</taxon>
        <taxon>Euteleostomi</taxon>
        <taxon>Archelosauria</taxon>
        <taxon>Archosauria</taxon>
        <taxon>Dinosauria</taxon>
        <taxon>Saurischia</taxon>
        <taxon>Theropoda</taxon>
        <taxon>Coelurosauria</taxon>
        <taxon>Aves</taxon>
        <taxon>Neognathae</taxon>
        <taxon>Galloanserae</taxon>
        <taxon>Anseriformes</taxon>
        <taxon>Anatidae</taxon>
        <taxon>Anatinae</taxon>
        <taxon>Cairina</taxon>
    </lineage>
</organism>
<dbReference type="Ensembl" id="ENSCMMT00000019139.1">
    <property type="protein sequence ID" value="ENSCMMP00000017414.1"/>
    <property type="gene ID" value="ENSCMMG00000011074.1"/>
</dbReference>
<feature type="compositionally biased region" description="Basic and acidic residues" evidence="1">
    <location>
        <begin position="172"/>
        <end position="184"/>
    </location>
</feature>